<dbReference type="SUPFAM" id="SSF48008">
    <property type="entry name" value="GntR ligand-binding domain-like"/>
    <property type="match status" value="1"/>
</dbReference>
<dbReference type="eggNOG" id="COG1802">
    <property type="taxonomic scope" value="Bacteria"/>
</dbReference>
<dbReference type="InterPro" id="IPR000524">
    <property type="entry name" value="Tscrpt_reg_HTH_GntR"/>
</dbReference>
<dbReference type="InterPro" id="IPR036388">
    <property type="entry name" value="WH-like_DNA-bd_sf"/>
</dbReference>
<protein>
    <submittedName>
        <fullName evidence="5">Transcriptional regulator, GntR family</fullName>
    </submittedName>
</protein>
<keyword evidence="2" id="KW-0238">DNA-binding</keyword>
<evidence type="ECO:0000259" key="4">
    <source>
        <dbReference type="PROSITE" id="PS50949"/>
    </source>
</evidence>
<dbReference type="KEGG" id="mes:Meso_3720"/>
<evidence type="ECO:0000256" key="2">
    <source>
        <dbReference type="ARBA" id="ARBA00023125"/>
    </source>
</evidence>
<evidence type="ECO:0000256" key="1">
    <source>
        <dbReference type="ARBA" id="ARBA00023015"/>
    </source>
</evidence>
<dbReference type="STRING" id="266779.Meso_3720"/>
<dbReference type="AlphaFoldDB" id="Q11BY7"/>
<proteinExistence type="predicted"/>
<evidence type="ECO:0000313" key="5">
    <source>
        <dbReference type="EMBL" id="ABG65088.1"/>
    </source>
</evidence>
<dbReference type="InterPro" id="IPR011711">
    <property type="entry name" value="GntR_C"/>
</dbReference>
<dbReference type="PROSITE" id="PS50949">
    <property type="entry name" value="HTH_GNTR"/>
    <property type="match status" value="1"/>
</dbReference>
<name>Q11BY7_CHESB</name>
<dbReference type="PANTHER" id="PTHR43537">
    <property type="entry name" value="TRANSCRIPTIONAL REGULATOR, GNTR FAMILY"/>
    <property type="match status" value="1"/>
</dbReference>
<gene>
    <name evidence="5" type="ordered locus">Meso_3720</name>
</gene>
<dbReference type="HOGENOM" id="CLU_017584_5_2_5"/>
<feature type="domain" description="HTH gntR-type" evidence="4">
    <location>
        <begin position="8"/>
        <end position="75"/>
    </location>
</feature>
<keyword evidence="1" id="KW-0805">Transcription regulation</keyword>
<dbReference type="OrthoDB" id="8114900at2"/>
<dbReference type="GO" id="GO:0003700">
    <property type="term" value="F:DNA-binding transcription factor activity"/>
    <property type="evidence" value="ECO:0007669"/>
    <property type="project" value="InterPro"/>
</dbReference>
<sequence length="222" mass="24696">MDYAIGISTVNQRAYDLLCELIAAGHLQIGERLDERDLAEKMNISRTPVREAIGRLSAEGIIERRPYQGNYVRTFSSKQIRDLFDVRKNLETLAVSLAVRNASDDDRAALKSLVERCHAAFDSGDRSEFEKADGQFHAMIATLSGNDTLISCLSNLRLQVQLARHSANESLELQVRTIGERNAIVEAFFAKDAAMAAKFMRKHIDGSRDAVLSQLQSRAVGK</sequence>
<dbReference type="Pfam" id="PF07729">
    <property type="entry name" value="FCD"/>
    <property type="match status" value="1"/>
</dbReference>
<dbReference type="CDD" id="cd07377">
    <property type="entry name" value="WHTH_GntR"/>
    <property type="match status" value="1"/>
</dbReference>
<dbReference type="Pfam" id="PF00392">
    <property type="entry name" value="GntR"/>
    <property type="match status" value="1"/>
</dbReference>
<dbReference type="SMART" id="SM00895">
    <property type="entry name" value="FCD"/>
    <property type="match status" value="1"/>
</dbReference>
<keyword evidence="3" id="KW-0804">Transcription</keyword>
<dbReference type="Gene3D" id="1.10.10.10">
    <property type="entry name" value="Winged helix-like DNA-binding domain superfamily/Winged helix DNA-binding domain"/>
    <property type="match status" value="1"/>
</dbReference>
<dbReference type="SMART" id="SM00345">
    <property type="entry name" value="HTH_GNTR"/>
    <property type="match status" value="1"/>
</dbReference>
<dbReference type="InterPro" id="IPR008920">
    <property type="entry name" value="TF_FadR/GntR_C"/>
</dbReference>
<dbReference type="PRINTS" id="PR00035">
    <property type="entry name" value="HTHGNTR"/>
</dbReference>
<dbReference type="PANTHER" id="PTHR43537:SF45">
    <property type="entry name" value="GNTR FAMILY REGULATORY PROTEIN"/>
    <property type="match status" value="1"/>
</dbReference>
<evidence type="ECO:0000256" key="3">
    <source>
        <dbReference type="ARBA" id="ARBA00023163"/>
    </source>
</evidence>
<dbReference type="EMBL" id="CP000390">
    <property type="protein sequence ID" value="ABG65088.1"/>
    <property type="molecule type" value="Genomic_DNA"/>
</dbReference>
<organism evidence="5">
    <name type="scientific">Chelativorans sp. (strain BNC1)</name>
    <dbReference type="NCBI Taxonomy" id="266779"/>
    <lineage>
        <taxon>Bacteria</taxon>
        <taxon>Pseudomonadati</taxon>
        <taxon>Pseudomonadota</taxon>
        <taxon>Alphaproteobacteria</taxon>
        <taxon>Hyphomicrobiales</taxon>
        <taxon>Phyllobacteriaceae</taxon>
        <taxon>Chelativorans</taxon>
    </lineage>
</organism>
<accession>Q11BY7</accession>
<dbReference type="SUPFAM" id="SSF46785">
    <property type="entry name" value="Winged helix' DNA-binding domain"/>
    <property type="match status" value="1"/>
</dbReference>
<dbReference type="InterPro" id="IPR036390">
    <property type="entry name" value="WH_DNA-bd_sf"/>
</dbReference>
<dbReference type="GO" id="GO:0003677">
    <property type="term" value="F:DNA binding"/>
    <property type="evidence" value="ECO:0007669"/>
    <property type="project" value="UniProtKB-KW"/>
</dbReference>
<dbReference type="Gene3D" id="1.20.120.530">
    <property type="entry name" value="GntR ligand-binding domain-like"/>
    <property type="match status" value="1"/>
</dbReference>
<reference evidence="5" key="1">
    <citation type="submission" date="2006-06" db="EMBL/GenBank/DDBJ databases">
        <title>Complete sequence of chromosome of Chelativorans sp. BNC1.</title>
        <authorList>
            <consortium name="US DOE Joint Genome Institute"/>
            <person name="Copeland A."/>
            <person name="Lucas S."/>
            <person name="Lapidus A."/>
            <person name="Barry K."/>
            <person name="Detter J.C."/>
            <person name="Glavina del Rio T."/>
            <person name="Hammon N."/>
            <person name="Israni S."/>
            <person name="Dalin E."/>
            <person name="Tice H."/>
            <person name="Pitluck S."/>
            <person name="Chertkov O."/>
            <person name="Brettin T."/>
            <person name="Bruce D."/>
            <person name="Han C."/>
            <person name="Tapia R."/>
            <person name="Gilna P."/>
            <person name="Schmutz J."/>
            <person name="Larimer F."/>
            <person name="Land M."/>
            <person name="Hauser L."/>
            <person name="Kyrpides N."/>
            <person name="Mikhailova N."/>
            <person name="Richardson P."/>
        </authorList>
    </citation>
    <scope>NUCLEOTIDE SEQUENCE</scope>
    <source>
        <strain evidence="5">BNC1</strain>
    </source>
</reference>